<feature type="domain" description="ABC transporter" evidence="8">
    <location>
        <begin position="1"/>
        <end position="223"/>
    </location>
</feature>
<dbReference type="GO" id="GO:0042626">
    <property type="term" value="F:ATPase-coupled transmembrane transporter activity"/>
    <property type="evidence" value="ECO:0007669"/>
    <property type="project" value="TreeGrafter"/>
</dbReference>
<evidence type="ECO:0000256" key="4">
    <source>
        <dbReference type="ARBA" id="ARBA00022741"/>
    </source>
</evidence>
<feature type="non-terminal residue" evidence="9">
    <location>
        <position position="535"/>
    </location>
</feature>
<feature type="non-terminal residue" evidence="9">
    <location>
        <position position="1"/>
    </location>
</feature>
<evidence type="ECO:0000256" key="1">
    <source>
        <dbReference type="ARBA" id="ARBA00004141"/>
    </source>
</evidence>
<dbReference type="OrthoDB" id="10255969at2759"/>
<keyword evidence="10" id="KW-1185">Reference proteome</keyword>
<keyword evidence="6" id="KW-1133">Transmembrane helix</keyword>
<comment type="subcellular location">
    <subcellularLocation>
        <location evidence="1">Membrane</location>
        <topology evidence="1">Multi-pass membrane protein</topology>
    </subcellularLocation>
</comment>
<accession>A0A835Z9G6</accession>
<dbReference type="InterPro" id="IPR003593">
    <property type="entry name" value="AAA+_ATPase"/>
</dbReference>
<keyword evidence="7" id="KW-0472">Membrane</keyword>
<dbReference type="PANTHER" id="PTHR48041">
    <property type="entry name" value="ABC TRANSPORTER G FAMILY MEMBER 28"/>
    <property type="match status" value="1"/>
</dbReference>
<dbReference type="Proteomes" id="UP000664859">
    <property type="component" value="Unassembled WGS sequence"/>
</dbReference>
<organism evidence="9 10">
    <name type="scientific">Tribonema minus</name>
    <dbReference type="NCBI Taxonomy" id="303371"/>
    <lineage>
        <taxon>Eukaryota</taxon>
        <taxon>Sar</taxon>
        <taxon>Stramenopiles</taxon>
        <taxon>Ochrophyta</taxon>
        <taxon>PX clade</taxon>
        <taxon>Xanthophyceae</taxon>
        <taxon>Tribonematales</taxon>
        <taxon>Tribonemataceae</taxon>
        <taxon>Tribonema</taxon>
    </lineage>
</organism>
<dbReference type="Gene3D" id="3.40.50.300">
    <property type="entry name" value="P-loop containing nucleotide triphosphate hydrolases"/>
    <property type="match status" value="2"/>
</dbReference>
<dbReference type="EMBL" id="JAFCMP010000037">
    <property type="protein sequence ID" value="KAG5190217.1"/>
    <property type="molecule type" value="Genomic_DNA"/>
</dbReference>
<gene>
    <name evidence="9" type="ORF">JKP88DRAFT_153692</name>
</gene>
<dbReference type="InterPro" id="IPR050352">
    <property type="entry name" value="ABCG_transporters"/>
</dbReference>
<dbReference type="InterPro" id="IPR003439">
    <property type="entry name" value="ABC_transporter-like_ATP-bd"/>
</dbReference>
<evidence type="ECO:0000313" key="9">
    <source>
        <dbReference type="EMBL" id="KAG5190217.1"/>
    </source>
</evidence>
<dbReference type="GO" id="GO:0016887">
    <property type="term" value="F:ATP hydrolysis activity"/>
    <property type="evidence" value="ECO:0007669"/>
    <property type="project" value="InterPro"/>
</dbReference>
<dbReference type="AlphaFoldDB" id="A0A835Z9G6"/>
<dbReference type="InterPro" id="IPR017871">
    <property type="entry name" value="ABC_transporter-like_CS"/>
</dbReference>
<dbReference type="Pfam" id="PF00005">
    <property type="entry name" value="ABC_tran"/>
    <property type="match status" value="2"/>
</dbReference>
<dbReference type="PANTHER" id="PTHR48041:SF2">
    <property type="entry name" value="ATP-DEPENDENT PERMEASE-RELATED"/>
    <property type="match status" value="1"/>
</dbReference>
<keyword evidence="9" id="KW-0378">Hydrolase</keyword>
<dbReference type="GO" id="GO:0016020">
    <property type="term" value="C:membrane"/>
    <property type="evidence" value="ECO:0007669"/>
    <property type="project" value="UniProtKB-SubCell"/>
</dbReference>
<sequence>VTGLLGPSGAGKTTLLELLAGRRAAGGAERGAWSGALELDGAAAASPEDVRAVSGYVAQDDVLPGTLTVYEHLAFHAALRLPRGHGRGGGATQRTARVLEVIDNLGLGAVADSLIGDAFRRGISGGERRRVSIAAELLTRPPLLFLDEPTSGLDAGSALAVMRLVAAAARRGTAVVASLHQPRREVFDALGRALLLCAGEVAYFGPPRGVRDYFTGADTFEPMLLAPPRPLKPARVSPRASVSAAAGWGGEAGDAAAAAAAAPAPLLSWAGLSYSIRPRGGGGGARRREILRCVSGYAGGGAGVVGLMGASGAGKTTLLELLAGRKHGCGGAAAAEGGRASGAIALNGAAAAPAHVRAIAGYVAQDDVLPAALTVCEHLAFHAALRLPPELAAAARAERVLEVVGELGLGLVADSRIGDSDRRGISGGERRRLSIAAELLSRPPLLFLDEPTTGLDAGAALAVMRMVAAAARRGAAVVASLHQPRREVFDALGRVLLLCDGEAAFFGPPHAVHARFAALGRPLAPLTPNPADAML</sequence>
<keyword evidence="5" id="KW-0067">ATP-binding</keyword>
<keyword evidence="2" id="KW-0813">Transport</keyword>
<feature type="domain" description="ABC transporter" evidence="8">
    <location>
        <begin position="267"/>
        <end position="525"/>
    </location>
</feature>
<dbReference type="InterPro" id="IPR027417">
    <property type="entry name" value="P-loop_NTPase"/>
</dbReference>
<dbReference type="GO" id="GO:0005524">
    <property type="term" value="F:ATP binding"/>
    <property type="evidence" value="ECO:0007669"/>
    <property type="project" value="UniProtKB-KW"/>
</dbReference>
<evidence type="ECO:0000256" key="6">
    <source>
        <dbReference type="ARBA" id="ARBA00022989"/>
    </source>
</evidence>
<keyword evidence="4" id="KW-0547">Nucleotide-binding</keyword>
<evidence type="ECO:0000313" key="10">
    <source>
        <dbReference type="Proteomes" id="UP000664859"/>
    </source>
</evidence>
<evidence type="ECO:0000256" key="7">
    <source>
        <dbReference type="ARBA" id="ARBA00023136"/>
    </source>
</evidence>
<evidence type="ECO:0000256" key="3">
    <source>
        <dbReference type="ARBA" id="ARBA00022692"/>
    </source>
</evidence>
<reference evidence="9" key="1">
    <citation type="submission" date="2021-02" db="EMBL/GenBank/DDBJ databases">
        <title>First Annotated Genome of the Yellow-green Alga Tribonema minus.</title>
        <authorList>
            <person name="Mahan K.M."/>
        </authorList>
    </citation>
    <scope>NUCLEOTIDE SEQUENCE</scope>
    <source>
        <strain evidence="9">UTEX B ZZ1240</strain>
    </source>
</reference>
<name>A0A835Z9G6_9STRA</name>
<proteinExistence type="predicted"/>
<dbReference type="PROSITE" id="PS50893">
    <property type="entry name" value="ABC_TRANSPORTER_2"/>
    <property type="match status" value="2"/>
</dbReference>
<dbReference type="SUPFAM" id="SSF52540">
    <property type="entry name" value="P-loop containing nucleoside triphosphate hydrolases"/>
    <property type="match status" value="2"/>
</dbReference>
<comment type="caution">
    <text evidence="9">The sequence shown here is derived from an EMBL/GenBank/DDBJ whole genome shotgun (WGS) entry which is preliminary data.</text>
</comment>
<dbReference type="PROSITE" id="PS00211">
    <property type="entry name" value="ABC_TRANSPORTER_1"/>
    <property type="match status" value="2"/>
</dbReference>
<evidence type="ECO:0000256" key="5">
    <source>
        <dbReference type="ARBA" id="ARBA00022840"/>
    </source>
</evidence>
<evidence type="ECO:0000259" key="8">
    <source>
        <dbReference type="PROSITE" id="PS50893"/>
    </source>
</evidence>
<dbReference type="SMART" id="SM00382">
    <property type="entry name" value="AAA"/>
    <property type="match status" value="2"/>
</dbReference>
<keyword evidence="3" id="KW-0812">Transmembrane</keyword>
<protein>
    <submittedName>
        <fullName evidence="9">P-loop containing nucleoside triphosphate hydrolase protein</fullName>
    </submittedName>
</protein>
<evidence type="ECO:0000256" key="2">
    <source>
        <dbReference type="ARBA" id="ARBA00022448"/>
    </source>
</evidence>